<dbReference type="AlphaFoldDB" id="A0AAV4ME79"/>
<dbReference type="Proteomes" id="UP001054945">
    <property type="component" value="Unassembled WGS sequence"/>
</dbReference>
<organism evidence="1 2">
    <name type="scientific">Caerostris extrusa</name>
    <name type="common">Bark spider</name>
    <name type="synonym">Caerostris bankana</name>
    <dbReference type="NCBI Taxonomy" id="172846"/>
    <lineage>
        <taxon>Eukaryota</taxon>
        <taxon>Metazoa</taxon>
        <taxon>Ecdysozoa</taxon>
        <taxon>Arthropoda</taxon>
        <taxon>Chelicerata</taxon>
        <taxon>Arachnida</taxon>
        <taxon>Araneae</taxon>
        <taxon>Araneomorphae</taxon>
        <taxon>Entelegynae</taxon>
        <taxon>Araneoidea</taxon>
        <taxon>Araneidae</taxon>
        <taxon>Caerostris</taxon>
    </lineage>
</organism>
<protein>
    <submittedName>
        <fullName evidence="1">Uncharacterized protein</fullName>
    </submittedName>
</protein>
<sequence length="92" mass="10666">MIETNVALDFHLMTIFFKEDAVDTLQQVHSLQSESSKGSSRLDWIRKESNFETNVALDFHLMTIFFKEDAVDTVQQVPLCKENLQKESSRLD</sequence>
<comment type="caution">
    <text evidence="1">The sequence shown here is derived from an EMBL/GenBank/DDBJ whole genome shotgun (WGS) entry which is preliminary data.</text>
</comment>
<accession>A0AAV4ME79</accession>
<evidence type="ECO:0000313" key="2">
    <source>
        <dbReference type="Proteomes" id="UP001054945"/>
    </source>
</evidence>
<reference evidence="1 2" key="1">
    <citation type="submission" date="2021-06" db="EMBL/GenBank/DDBJ databases">
        <title>Caerostris extrusa draft genome.</title>
        <authorList>
            <person name="Kono N."/>
            <person name="Arakawa K."/>
        </authorList>
    </citation>
    <scope>NUCLEOTIDE SEQUENCE [LARGE SCALE GENOMIC DNA]</scope>
</reference>
<keyword evidence="2" id="KW-1185">Reference proteome</keyword>
<evidence type="ECO:0000313" key="1">
    <source>
        <dbReference type="EMBL" id="GIX70155.1"/>
    </source>
</evidence>
<gene>
    <name evidence="1" type="ORF">CEXT_11031</name>
</gene>
<proteinExistence type="predicted"/>
<dbReference type="EMBL" id="BPLR01002115">
    <property type="protein sequence ID" value="GIX70155.1"/>
    <property type="molecule type" value="Genomic_DNA"/>
</dbReference>
<name>A0AAV4ME79_CAEEX</name>